<proteinExistence type="predicted"/>
<name>A0A183TUG4_SCHSO</name>
<accession>A0A183TUG4</accession>
<dbReference type="WBParaSite" id="SSLN_0002085601-mRNA-1">
    <property type="protein sequence ID" value="SSLN_0002085601-mRNA-1"/>
    <property type="gene ID" value="SSLN_0002085601"/>
</dbReference>
<reference evidence="1" key="1">
    <citation type="submission" date="2016-06" db="UniProtKB">
        <authorList>
            <consortium name="WormBaseParasite"/>
        </authorList>
    </citation>
    <scope>IDENTIFICATION</scope>
</reference>
<dbReference type="AlphaFoldDB" id="A0A183TUG4"/>
<sequence>LLLSPTATTATYACALYHLSSRAPTLDGDNECLAVHLPPSPWILPGQLFLHVDVWPTGTQCYPVPGGHGGSGGAAELQSRGQFLSAGKALPLPAGAAGLLRQPIQFTTVRWSARTVHSHGLHKLLHHKPARGHNNTAELHLRTRLRCSSASATG</sequence>
<protein>
    <submittedName>
        <fullName evidence="1">TMEM132D_N domain-containing protein</fullName>
    </submittedName>
</protein>
<organism evidence="1">
    <name type="scientific">Schistocephalus solidus</name>
    <name type="common">Tapeworm</name>
    <dbReference type="NCBI Taxonomy" id="70667"/>
    <lineage>
        <taxon>Eukaryota</taxon>
        <taxon>Metazoa</taxon>
        <taxon>Spiralia</taxon>
        <taxon>Lophotrochozoa</taxon>
        <taxon>Platyhelminthes</taxon>
        <taxon>Cestoda</taxon>
        <taxon>Eucestoda</taxon>
        <taxon>Diphyllobothriidea</taxon>
        <taxon>Diphyllobothriidae</taxon>
        <taxon>Schistocephalus</taxon>
    </lineage>
</organism>
<evidence type="ECO:0000313" key="1">
    <source>
        <dbReference type="WBParaSite" id="SSLN_0002085601-mRNA-1"/>
    </source>
</evidence>